<evidence type="ECO:0000256" key="4">
    <source>
        <dbReference type="ARBA" id="ARBA00011825"/>
    </source>
</evidence>
<sequence>MATRAFTSGPPREERPRDAGRDRGGQDRTARDSGRDRGDRSNRSRSPRRDRGGRRSDNRYRSRSPLRGNDRDRGGGRGGRGDRNGRDDRSRNDNFHGREPPKGPRGGGSRNTDYRPGGPVKTPVQLKEDARVEIEEPKDVQMEDQANRPEDMDDETWEVLKTMGFVGFKSTKETKVPGNDKNYGIRKEKELKARQYMNRQGGFNRPLSPSRDA</sequence>
<evidence type="ECO:0000256" key="3">
    <source>
        <dbReference type="ARBA" id="ARBA00008218"/>
    </source>
</evidence>
<feature type="domain" description="U4/U6.U5 small nuclear ribonucleoprotein 27kDa protein" evidence="9">
    <location>
        <begin position="155"/>
        <end position="209"/>
    </location>
</feature>
<keyword evidence="5" id="KW-0507">mRNA processing</keyword>
<feature type="compositionally biased region" description="Basic and acidic residues" evidence="8">
    <location>
        <begin position="68"/>
        <end position="102"/>
    </location>
</feature>
<dbReference type="InterPro" id="IPR013957">
    <property type="entry name" value="SNRNP27"/>
</dbReference>
<dbReference type="OrthoDB" id="21368at2759"/>
<evidence type="ECO:0000256" key="7">
    <source>
        <dbReference type="ARBA" id="ARBA00023242"/>
    </source>
</evidence>
<reference evidence="10" key="1">
    <citation type="journal article" date="2020" name="Stud. Mycol.">
        <title>101 Dothideomycetes genomes: a test case for predicting lifestyles and emergence of pathogens.</title>
        <authorList>
            <person name="Haridas S."/>
            <person name="Albert R."/>
            <person name="Binder M."/>
            <person name="Bloem J."/>
            <person name="Labutti K."/>
            <person name="Salamov A."/>
            <person name="Andreopoulos B."/>
            <person name="Baker S."/>
            <person name="Barry K."/>
            <person name="Bills G."/>
            <person name="Bluhm B."/>
            <person name="Cannon C."/>
            <person name="Castanera R."/>
            <person name="Culley D."/>
            <person name="Daum C."/>
            <person name="Ezra D."/>
            <person name="Gonzalez J."/>
            <person name="Henrissat B."/>
            <person name="Kuo A."/>
            <person name="Liang C."/>
            <person name="Lipzen A."/>
            <person name="Lutzoni F."/>
            <person name="Magnuson J."/>
            <person name="Mondo S."/>
            <person name="Nolan M."/>
            <person name="Ohm R."/>
            <person name="Pangilinan J."/>
            <person name="Park H.-J."/>
            <person name="Ramirez L."/>
            <person name="Alfaro M."/>
            <person name="Sun H."/>
            <person name="Tritt A."/>
            <person name="Yoshinaga Y."/>
            <person name="Zwiers L.-H."/>
            <person name="Turgeon B."/>
            <person name="Goodwin S."/>
            <person name="Spatafora J."/>
            <person name="Crous P."/>
            <person name="Grigoriev I."/>
        </authorList>
    </citation>
    <scope>NUCLEOTIDE SEQUENCE</scope>
    <source>
        <strain evidence="10">CBS 109.77</strain>
    </source>
</reference>
<proteinExistence type="inferred from homology"/>
<evidence type="ECO:0000256" key="2">
    <source>
        <dbReference type="ARBA" id="ARBA00004123"/>
    </source>
</evidence>
<dbReference type="GO" id="GO:0006397">
    <property type="term" value="P:mRNA processing"/>
    <property type="evidence" value="ECO:0007669"/>
    <property type="project" value="UniProtKB-KW"/>
</dbReference>
<keyword evidence="7" id="KW-0539">Nucleus</keyword>
<keyword evidence="11" id="KW-1185">Reference proteome</keyword>
<evidence type="ECO:0000313" key="10">
    <source>
        <dbReference type="EMBL" id="KAF2797443.1"/>
    </source>
</evidence>
<dbReference type="GO" id="GO:0008380">
    <property type="term" value="P:RNA splicing"/>
    <property type="evidence" value="ECO:0007669"/>
    <property type="project" value="UniProtKB-KW"/>
</dbReference>
<accession>A0A6A6XMT0</accession>
<comment type="subcellular location">
    <subcellularLocation>
        <location evidence="2">Nucleus</location>
    </subcellularLocation>
</comment>
<protein>
    <recommendedName>
        <fullName evidence="9">U4/U6.U5 small nuclear ribonucleoprotein 27kDa protein domain-containing protein</fullName>
    </recommendedName>
</protein>
<organism evidence="10 11">
    <name type="scientific">Melanomma pulvis-pyrius CBS 109.77</name>
    <dbReference type="NCBI Taxonomy" id="1314802"/>
    <lineage>
        <taxon>Eukaryota</taxon>
        <taxon>Fungi</taxon>
        <taxon>Dikarya</taxon>
        <taxon>Ascomycota</taxon>
        <taxon>Pezizomycotina</taxon>
        <taxon>Dothideomycetes</taxon>
        <taxon>Pleosporomycetidae</taxon>
        <taxon>Pleosporales</taxon>
        <taxon>Melanommataceae</taxon>
        <taxon>Melanomma</taxon>
    </lineage>
</organism>
<keyword evidence="6" id="KW-0508">mRNA splicing</keyword>
<gene>
    <name evidence="10" type="ORF">K505DRAFT_322560</name>
</gene>
<dbReference type="PANTHER" id="PTHR31077:SF1">
    <property type="entry name" value="U4_U6.U5 SMALL NUCLEAR RIBONUCLEOPROTEIN 27 KDA PROTEIN"/>
    <property type="match status" value="1"/>
</dbReference>
<evidence type="ECO:0000256" key="5">
    <source>
        <dbReference type="ARBA" id="ARBA00022664"/>
    </source>
</evidence>
<evidence type="ECO:0000259" key="9">
    <source>
        <dbReference type="Pfam" id="PF08648"/>
    </source>
</evidence>
<dbReference type="EMBL" id="MU001806">
    <property type="protein sequence ID" value="KAF2797443.1"/>
    <property type="molecule type" value="Genomic_DNA"/>
</dbReference>
<dbReference type="AlphaFoldDB" id="A0A6A6XMT0"/>
<comment type="similarity">
    <text evidence="3">Belongs to the SNUT3 family.</text>
</comment>
<dbReference type="Pfam" id="PF08648">
    <property type="entry name" value="SNRNP27"/>
    <property type="match status" value="1"/>
</dbReference>
<evidence type="ECO:0000256" key="1">
    <source>
        <dbReference type="ARBA" id="ARBA00003632"/>
    </source>
</evidence>
<name>A0A6A6XMT0_9PLEO</name>
<evidence type="ECO:0000313" key="11">
    <source>
        <dbReference type="Proteomes" id="UP000799757"/>
    </source>
</evidence>
<feature type="compositionally biased region" description="Basic and acidic residues" evidence="8">
    <location>
        <begin position="126"/>
        <end position="150"/>
    </location>
</feature>
<evidence type="ECO:0000256" key="6">
    <source>
        <dbReference type="ARBA" id="ARBA00023187"/>
    </source>
</evidence>
<feature type="region of interest" description="Disordered" evidence="8">
    <location>
        <begin position="1"/>
        <end position="154"/>
    </location>
</feature>
<dbReference type="GO" id="GO:0071011">
    <property type="term" value="C:precatalytic spliceosome"/>
    <property type="evidence" value="ECO:0007669"/>
    <property type="project" value="TreeGrafter"/>
</dbReference>
<dbReference type="PANTHER" id="PTHR31077">
    <property type="entry name" value="U4/U6.U5 SMALL NUCLEAR RIBONUCLEOPROTEIN 27 KDA PROTEIN"/>
    <property type="match status" value="1"/>
</dbReference>
<dbReference type="Proteomes" id="UP000799757">
    <property type="component" value="Unassembled WGS sequence"/>
</dbReference>
<feature type="compositionally biased region" description="Basic and acidic residues" evidence="8">
    <location>
        <begin position="11"/>
        <end position="60"/>
    </location>
</feature>
<comment type="subunit">
    <text evidence="4">Part of a tri-snRNP complex.</text>
</comment>
<comment type="function">
    <text evidence="1">May play a role in mRNA splicing.</text>
</comment>
<evidence type="ECO:0000256" key="8">
    <source>
        <dbReference type="SAM" id="MobiDB-lite"/>
    </source>
</evidence>